<evidence type="ECO:0000256" key="20">
    <source>
        <dbReference type="ARBA" id="ARBA00049035"/>
    </source>
</evidence>
<gene>
    <name evidence="25" type="ORF">LNTAR_16017</name>
</gene>
<name>A6DMK1_9BACT</name>
<comment type="catalytic activity">
    <reaction evidence="20">
        <text>(6R)-5,10-methylenetetrahydrofolyl-(gamma-L-Glu)(n) + L-glutamate + ATP = (6R)-5,10-methylenetetrahydrofolyl-(gamma-L-Glu)(n+1) + ADP + phosphate + H(+)</text>
        <dbReference type="Rhea" id="RHEA:51912"/>
        <dbReference type="Rhea" id="RHEA-COMP:13257"/>
        <dbReference type="Rhea" id="RHEA-COMP:13258"/>
        <dbReference type="ChEBI" id="CHEBI:15378"/>
        <dbReference type="ChEBI" id="CHEBI:29985"/>
        <dbReference type="ChEBI" id="CHEBI:30616"/>
        <dbReference type="ChEBI" id="CHEBI:43474"/>
        <dbReference type="ChEBI" id="CHEBI:136572"/>
        <dbReference type="ChEBI" id="CHEBI:456216"/>
        <dbReference type="EC" id="6.3.2.17"/>
    </reaction>
</comment>
<evidence type="ECO:0000256" key="13">
    <source>
        <dbReference type="ARBA" id="ARBA00022842"/>
    </source>
</evidence>
<evidence type="ECO:0000256" key="5">
    <source>
        <dbReference type="ARBA" id="ARBA00008276"/>
    </source>
</evidence>
<keyword evidence="13" id="KW-0460">Magnesium</keyword>
<dbReference type="GO" id="GO:0046872">
    <property type="term" value="F:metal ion binding"/>
    <property type="evidence" value="ECO:0007669"/>
    <property type="project" value="UniProtKB-KW"/>
</dbReference>
<evidence type="ECO:0000256" key="19">
    <source>
        <dbReference type="ARBA" id="ARBA00047808"/>
    </source>
</evidence>
<dbReference type="Gene3D" id="3.40.1190.10">
    <property type="entry name" value="Mur-like, catalytic domain"/>
    <property type="match status" value="1"/>
</dbReference>
<evidence type="ECO:0000256" key="2">
    <source>
        <dbReference type="ARBA" id="ARBA00002714"/>
    </source>
</evidence>
<dbReference type="InterPro" id="IPR004101">
    <property type="entry name" value="Mur_ligase_C"/>
</dbReference>
<dbReference type="GO" id="GO:0046656">
    <property type="term" value="P:folic acid biosynthetic process"/>
    <property type="evidence" value="ECO:0007669"/>
    <property type="project" value="UniProtKB-KW"/>
</dbReference>
<evidence type="ECO:0000259" key="23">
    <source>
        <dbReference type="Pfam" id="PF02875"/>
    </source>
</evidence>
<dbReference type="EMBL" id="ABCK01000011">
    <property type="protein sequence ID" value="EDM27191.1"/>
    <property type="molecule type" value="Genomic_DNA"/>
</dbReference>
<evidence type="ECO:0000256" key="11">
    <source>
        <dbReference type="ARBA" id="ARBA00022741"/>
    </source>
</evidence>
<evidence type="ECO:0000256" key="6">
    <source>
        <dbReference type="ARBA" id="ARBA00013023"/>
    </source>
</evidence>
<comment type="pathway">
    <text evidence="3">Cofactor biosynthesis; tetrahydrofolate biosynthesis; 7,8-dihydrofolate from 2-amino-4-hydroxy-6-hydroxymethyl-7,8-dihydropteridine diphosphate and 4-aminobenzoate: step 2/2.</text>
</comment>
<keyword evidence="9 22" id="KW-0436">Ligase</keyword>
<evidence type="ECO:0000256" key="1">
    <source>
        <dbReference type="ARBA" id="ARBA00001946"/>
    </source>
</evidence>
<dbReference type="SUPFAM" id="SSF53244">
    <property type="entry name" value="MurD-like peptide ligases, peptide-binding domain"/>
    <property type="match status" value="1"/>
</dbReference>
<dbReference type="Pfam" id="PF02875">
    <property type="entry name" value="Mur_ligase_C"/>
    <property type="match status" value="1"/>
</dbReference>
<comment type="catalytic activity">
    <reaction evidence="19">
        <text>10-formyltetrahydrofolyl-(gamma-L-Glu)(n) + L-glutamate + ATP = 10-formyltetrahydrofolyl-(gamma-L-Glu)(n+1) + ADP + phosphate + H(+)</text>
        <dbReference type="Rhea" id="RHEA:51904"/>
        <dbReference type="Rhea" id="RHEA-COMP:13088"/>
        <dbReference type="Rhea" id="RHEA-COMP:14300"/>
        <dbReference type="ChEBI" id="CHEBI:15378"/>
        <dbReference type="ChEBI" id="CHEBI:29985"/>
        <dbReference type="ChEBI" id="CHEBI:30616"/>
        <dbReference type="ChEBI" id="CHEBI:43474"/>
        <dbReference type="ChEBI" id="CHEBI:134413"/>
        <dbReference type="ChEBI" id="CHEBI:456216"/>
        <dbReference type="EC" id="6.3.2.17"/>
    </reaction>
</comment>
<dbReference type="InterPro" id="IPR036615">
    <property type="entry name" value="Mur_ligase_C_dom_sf"/>
</dbReference>
<dbReference type="EC" id="6.3.2.12" evidence="6"/>
<sequence length="423" mass="46400">MSTKITFSDAEKYLDSLLVFGIKLGLENMIQLNQLLGDPASSLKFVHVAGTNGKGSTCAMIATACKYAGLKTGFYSSPFLVNFLERWRINGSPINESIYLDAMQKIIAIEDELVERTGVKPTYFEVLTAAALLIFKEEKCEVVIWETGMGGRLDATNIANPLLTIITNIAMDHGSYLGDTLEEVAKEKAGIIKDQVPLICGERKPELRKLFAESANNSTQYFIDSDFTSAQVDDDILYQGKQEINYKLRLLGEHQVSNSSLAIKALEVLEDQGLLESAQIAARGLQYAHWPGRIQKLPNDIYVDGAHNPAAMEKLSSCFPNKKFTVICGMMEDKEIIPTLEKLVPICTKFIAVPIKIPRAIKAQDLAISANTVLSCSCESSSSWEETLKQISGPVLITGSLYLSGEVLSKLAPDSALKCDILE</sequence>
<dbReference type="InterPro" id="IPR001645">
    <property type="entry name" value="Folylpolyglutamate_synth"/>
</dbReference>
<comment type="similarity">
    <text evidence="5 22">Belongs to the folylpolyglutamate synthase family.</text>
</comment>
<dbReference type="InterPro" id="IPR036565">
    <property type="entry name" value="Mur-like_cat_sf"/>
</dbReference>
<dbReference type="Proteomes" id="UP000004947">
    <property type="component" value="Unassembled WGS sequence"/>
</dbReference>
<keyword evidence="11 22" id="KW-0547">Nucleotide-binding</keyword>
<evidence type="ECO:0000256" key="14">
    <source>
        <dbReference type="ARBA" id="ARBA00022909"/>
    </source>
</evidence>
<evidence type="ECO:0000256" key="8">
    <source>
        <dbReference type="ARBA" id="ARBA00019357"/>
    </source>
</evidence>
<evidence type="ECO:0000313" key="26">
    <source>
        <dbReference type="Proteomes" id="UP000004947"/>
    </source>
</evidence>
<dbReference type="SUPFAM" id="SSF53623">
    <property type="entry name" value="MurD-like peptide ligases, catalytic domain"/>
    <property type="match status" value="1"/>
</dbReference>
<comment type="pathway">
    <text evidence="4">Cofactor biosynthesis; tetrahydrofolylpolyglutamate biosynthesis.</text>
</comment>
<dbReference type="PANTHER" id="PTHR11136:SF0">
    <property type="entry name" value="DIHYDROFOLATE SYNTHETASE-RELATED"/>
    <property type="match status" value="1"/>
</dbReference>
<dbReference type="Gene3D" id="3.90.190.20">
    <property type="entry name" value="Mur ligase, C-terminal domain"/>
    <property type="match status" value="1"/>
</dbReference>
<dbReference type="InterPro" id="IPR013221">
    <property type="entry name" value="Mur_ligase_cen"/>
</dbReference>
<comment type="catalytic activity">
    <reaction evidence="18">
        <text>(6S)-5,6,7,8-tetrahydrofolyl-(gamma-L-Glu)(n) + L-glutamate + ATP = (6S)-5,6,7,8-tetrahydrofolyl-(gamma-L-Glu)(n+1) + ADP + phosphate + H(+)</text>
        <dbReference type="Rhea" id="RHEA:10580"/>
        <dbReference type="Rhea" id="RHEA-COMP:14738"/>
        <dbReference type="Rhea" id="RHEA-COMP:14740"/>
        <dbReference type="ChEBI" id="CHEBI:15378"/>
        <dbReference type="ChEBI" id="CHEBI:29985"/>
        <dbReference type="ChEBI" id="CHEBI:30616"/>
        <dbReference type="ChEBI" id="CHEBI:43474"/>
        <dbReference type="ChEBI" id="CHEBI:141005"/>
        <dbReference type="ChEBI" id="CHEBI:456216"/>
        <dbReference type="EC" id="6.3.2.17"/>
    </reaction>
</comment>
<comment type="function">
    <text evidence="2">Functions in two distinct reactions of the de novo folate biosynthetic pathway. Catalyzes the addition of a glutamate residue to dihydropteroate (7,8-dihydropteroate or H2Pte) to form dihydrofolate (7,8-dihydrofolate monoglutamate or H2Pte-Glu). Also catalyzes successive additions of L-glutamate to tetrahydrofolate or 10-formyltetrahydrofolate or 5,10-methylenetetrahydrofolate, leading to folylpolyglutamate derivatives.</text>
</comment>
<protein>
    <recommendedName>
        <fullName evidence="8">Dihydrofolate synthase/folylpolyglutamate synthase</fullName>
        <ecNumber evidence="6">6.3.2.12</ecNumber>
        <ecNumber evidence="7">6.3.2.17</ecNumber>
    </recommendedName>
    <alternativeName>
        <fullName evidence="17">Folylpoly-gamma-glutamate synthetase-dihydrofolate synthetase</fullName>
    </alternativeName>
    <alternativeName>
        <fullName evidence="15">Folylpolyglutamate synthetase</fullName>
    </alternativeName>
    <alternativeName>
        <fullName evidence="16">Tetrahydrofolylpolyglutamate synthase</fullName>
    </alternativeName>
</protein>
<organism evidence="25 26">
    <name type="scientific">Lentisphaera araneosa HTCC2155</name>
    <dbReference type="NCBI Taxonomy" id="313628"/>
    <lineage>
        <taxon>Bacteria</taxon>
        <taxon>Pseudomonadati</taxon>
        <taxon>Lentisphaerota</taxon>
        <taxon>Lentisphaeria</taxon>
        <taxon>Lentisphaerales</taxon>
        <taxon>Lentisphaeraceae</taxon>
        <taxon>Lentisphaera</taxon>
    </lineage>
</organism>
<dbReference type="FunFam" id="3.40.1190.10:FF:000011">
    <property type="entry name" value="Folylpolyglutamate synthase/dihydrofolate synthase"/>
    <property type="match status" value="1"/>
</dbReference>
<dbReference type="RefSeq" id="WP_007279099.1">
    <property type="nucleotide sequence ID" value="NZ_ABCK01000011.1"/>
</dbReference>
<feature type="domain" description="Mur ligase central" evidence="24">
    <location>
        <begin position="48"/>
        <end position="265"/>
    </location>
</feature>
<evidence type="ECO:0000256" key="9">
    <source>
        <dbReference type="ARBA" id="ARBA00022598"/>
    </source>
</evidence>
<proteinExistence type="inferred from homology"/>
<dbReference type="PIRSF" id="PIRSF001563">
    <property type="entry name" value="Folylpolyglu_synth"/>
    <property type="match status" value="1"/>
</dbReference>
<comment type="caution">
    <text evidence="25">The sequence shown here is derived from an EMBL/GenBank/DDBJ whole genome shotgun (WGS) entry which is preliminary data.</text>
</comment>
<dbReference type="AlphaFoldDB" id="A6DMK1"/>
<evidence type="ECO:0000256" key="22">
    <source>
        <dbReference type="PIRNR" id="PIRNR001563"/>
    </source>
</evidence>
<dbReference type="GO" id="GO:0004326">
    <property type="term" value="F:tetrahydrofolylpolyglutamate synthase activity"/>
    <property type="evidence" value="ECO:0007669"/>
    <property type="project" value="UniProtKB-EC"/>
</dbReference>
<evidence type="ECO:0000256" key="18">
    <source>
        <dbReference type="ARBA" id="ARBA00047493"/>
    </source>
</evidence>
<dbReference type="eggNOG" id="COG0285">
    <property type="taxonomic scope" value="Bacteria"/>
</dbReference>
<evidence type="ECO:0000256" key="17">
    <source>
        <dbReference type="ARBA" id="ARBA00032510"/>
    </source>
</evidence>
<dbReference type="Pfam" id="PF08245">
    <property type="entry name" value="Mur_ligase_M"/>
    <property type="match status" value="1"/>
</dbReference>
<evidence type="ECO:0000259" key="24">
    <source>
        <dbReference type="Pfam" id="PF08245"/>
    </source>
</evidence>
<keyword evidence="14" id="KW-0289">Folate biosynthesis</keyword>
<reference evidence="25 26" key="1">
    <citation type="journal article" date="2010" name="J. Bacteriol.">
        <title>Genome sequence of Lentisphaera araneosa HTCC2155T, the type species of the order Lentisphaerales in the phylum Lentisphaerae.</title>
        <authorList>
            <person name="Thrash J.C."/>
            <person name="Cho J.C."/>
            <person name="Vergin K.L."/>
            <person name="Morris R.M."/>
            <person name="Giovannoni S.J."/>
        </authorList>
    </citation>
    <scope>NUCLEOTIDE SEQUENCE [LARGE SCALE GENOMIC DNA]</scope>
    <source>
        <strain evidence="25 26">HTCC2155</strain>
    </source>
</reference>
<dbReference type="STRING" id="313628.LNTAR_16017"/>
<evidence type="ECO:0000256" key="15">
    <source>
        <dbReference type="ARBA" id="ARBA00030048"/>
    </source>
</evidence>
<dbReference type="OrthoDB" id="9809356at2"/>
<comment type="cofactor">
    <cofactor evidence="1">
        <name>Mg(2+)</name>
        <dbReference type="ChEBI" id="CHEBI:18420"/>
    </cofactor>
</comment>
<comment type="catalytic activity">
    <reaction evidence="21">
        <text>7,8-dihydropteroate + L-glutamate + ATP = 7,8-dihydrofolate + ADP + phosphate + H(+)</text>
        <dbReference type="Rhea" id="RHEA:23584"/>
        <dbReference type="ChEBI" id="CHEBI:15378"/>
        <dbReference type="ChEBI" id="CHEBI:17839"/>
        <dbReference type="ChEBI" id="CHEBI:29985"/>
        <dbReference type="ChEBI" id="CHEBI:30616"/>
        <dbReference type="ChEBI" id="CHEBI:43474"/>
        <dbReference type="ChEBI" id="CHEBI:57451"/>
        <dbReference type="ChEBI" id="CHEBI:456216"/>
        <dbReference type="EC" id="6.3.2.12"/>
    </reaction>
</comment>
<dbReference type="NCBIfam" id="TIGR01499">
    <property type="entry name" value="folC"/>
    <property type="match status" value="1"/>
</dbReference>
<evidence type="ECO:0000256" key="21">
    <source>
        <dbReference type="ARBA" id="ARBA00049161"/>
    </source>
</evidence>
<evidence type="ECO:0000313" key="25">
    <source>
        <dbReference type="EMBL" id="EDM27191.1"/>
    </source>
</evidence>
<keyword evidence="26" id="KW-1185">Reference proteome</keyword>
<dbReference type="EC" id="6.3.2.17" evidence="7"/>
<evidence type="ECO:0000256" key="4">
    <source>
        <dbReference type="ARBA" id="ARBA00005150"/>
    </source>
</evidence>
<dbReference type="GO" id="GO:0005737">
    <property type="term" value="C:cytoplasm"/>
    <property type="evidence" value="ECO:0007669"/>
    <property type="project" value="TreeGrafter"/>
</dbReference>
<dbReference type="GO" id="GO:0008841">
    <property type="term" value="F:dihydrofolate synthase activity"/>
    <property type="evidence" value="ECO:0007669"/>
    <property type="project" value="UniProtKB-EC"/>
</dbReference>
<accession>A6DMK1</accession>
<dbReference type="GO" id="GO:0005524">
    <property type="term" value="F:ATP binding"/>
    <property type="evidence" value="ECO:0007669"/>
    <property type="project" value="UniProtKB-KW"/>
</dbReference>
<dbReference type="PANTHER" id="PTHR11136">
    <property type="entry name" value="FOLYLPOLYGLUTAMATE SYNTHASE-RELATED"/>
    <property type="match status" value="1"/>
</dbReference>
<evidence type="ECO:0000256" key="3">
    <source>
        <dbReference type="ARBA" id="ARBA00004799"/>
    </source>
</evidence>
<evidence type="ECO:0000256" key="16">
    <source>
        <dbReference type="ARBA" id="ARBA00030592"/>
    </source>
</evidence>
<keyword evidence="12 22" id="KW-0067">ATP-binding</keyword>
<feature type="domain" description="Mur ligase C-terminal" evidence="23">
    <location>
        <begin position="293"/>
        <end position="390"/>
    </location>
</feature>
<evidence type="ECO:0000256" key="10">
    <source>
        <dbReference type="ARBA" id="ARBA00022723"/>
    </source>
</evidence>
<evidence type="ECO:0000256" key="12">
    <source>
        <dbReference type="ARBA" id="ARBA00022840"/>
    </source>
</evidence>
<keyword evidence="10" id="KW-0479">Metal-binding</keyword>
<evidence type="ECO:0000256" key="7">
    <source>
        <dbReference type="ARBA" id="ARBA00013025"/>
    </source>
</evidence>